<proteinExistence type="predicted"/>
<evidence type="ECO:0000313" key="2">
    <source>
        <dbReference type="WBParaSite" id="RSKR_0001182100.1"/>
    </source>
</evidence>
<protein>
    <submittedName>
        <fullName evidence="2">GST N-terminal domain-containing protein</fullName>
    </submittedName>
</protein>
<dbReference type="Proteomes" id="UP000095286">
    <property type="component" value="Unplaced"/>
</dbReference>
<sequence>MQFCLPKFILYSIDYSAASTICLKSKVSEYKINVIEQLFKVYDIPYQKKAIAEETEEYTNLVEKCGIDQFPMLQVDNHFLPSFQAICRHLATRFGLHCESLIDETYSDIIAEMLFTLISIIERGSEFSSVKNQDDAMYEATNFVNTKMGPYLIHYIGKIRNIELTHREYLFKKNAIWLDYALQWIILLINDYFGKTQLFLTCSVKTFADINVK</sequence>
<evidence type="ECO:0000313" key="1">
    <source>
        <dbReference type="Proteomes" id="UP000095286"/>
    </source>
</evidence>
<accession>A0AC35UHB8</accession>
<reference evidence="2" key="1">
    <citation type="submission" date="2016-11" db="UniProtKB">
        <authorList>
            <consortium name="WormBaseParasite"/>
        </authorList>
    </citation>
    <scope>IDENTIFICATION</scope>
    <source>
        <strain evidence="2">KR3021</strain>
    </source>
</reference>
<dbReference type="WBParaSite" id="RSKR_0001182100.1">
    <property type="protein sequence ID" value="RSKR_0001182100.1"/>
    <property type="gene ID" value="RSKR_0001182100"/>
</dbReference>
<name>A0AC35UHB8_9BILA</name>
<organism evidence="1 2">
    <name type="scientific">Rhabditophanes sp. KR3021</name>
    <dbReference type="NCBI Taxonomy" id="114890"/>
    <lineage>
        <taxon>Eukaryota</taxon>
        <taxon>Metazoa</taxon>
        <taxon>Ecdysozoa</taxon>
        <taxon>Nematoda</taxon>
        <taxon>Chromadorea</taxon>
        <taxon>Rhabditida</taxon>
        <taxon>Tylenchina</taxon>
        <taxon>Panagrolaimomorpha</taxon>
        <taxon>Strongyloidoidea</taxon>
        <taxon>Alloionematidae</taxon>
        <taxon>Rhabditophanes</taxon>
    </lineage>
</organism>